<feature type="transmembrane region" description="Helical" evidence="1">
    <location>
        <begin position="54"/>
        <end position="74"/>
    </location>
</feature>
<evidence type="ECO:0000256" key="1">
    <source>
        <dbReference type="SAM" id="Phobius"/>
    </source>
</evidence>
<proteinExistence type="predicted"/>
<sequence>MQCDGEAFVSEGLLVADFLWAWMMGMGMGMGMGINHICVCCFPLQSISFYHTIPYYTIIVIVVVVVIGIVAYITLLHCCYIVVIVVLRRLLLFLCLFLGARGLGWRGDGDICVHMVWVWICV</sequence>
<dbReference type="EMBL" id="ML996568">
    <property type="protein sequence ID" value="KAF2760617.1"/>
    <property type="molecule type" value="Genomic_DNA"/>
</dbReference>
<keyword evidence="1" id="KW-1133">Transmembrane helix</keyword>
<evidence type="ECO:0008006" key="4">
    <source>
        <dbReference type="Google" id="ProtNLM"/>
    </source>
</evidence>
<dbReference type="AlphaFoldDB" id="A0A6A6WG68"/>
<keyword evidence="1" id="KW-0812">Transmembrane</keyword>
<keyword evidence="3" id="KW-1185">Reference proteome</keyword>
<feature type="transmembrane region" description="Helical" evidence="1">
    <location>
        <begin position="20"/>
        <end position="42"/>
    </location>
</feature>
<evidence type="ECO:0000313" key="3">
    <source>
        <dbReference type="Proteomes" id="UP000799437"/>
    </source>
</evidence>
<dbReference type="Proteomes" id="UP000799437">
    <property type="component" value="Unassembled WGS sequence"/>
</dbReference>
<protein>
    <recommendedName>
        <fullName evidence="4">Transmembrane protein</fullName>
    </recommendedName>
</protein>
<gene>
    <name evidence="2" type="ORF">EJ05DRAFT_290799</name>
</gene>
<organism evidence="2 3">
    <name type="scientific">Pseudovirgaria hyperparasitica</name>
    <dbReference type="NCBI Taxonomy" id="470096"/>
    <lineage>
        <taxon>Eukaryota</taxon>
        <taxon>Fungi</taxon>
        <taxon>Dikarya</taxon>
        <taxon>Ascomycota</taxon>
        <taxon>Pezizomycotina</taxon>
        <taxon>Dothideomycetes</taxon>
        <taxon>Dothideomycetes incertae sedis</taxon>
        <taxon>Acrospermales</taxon>
        <taxon>Acrospermaceae</taxon>
        <taxon>Pseudovirgaria</taxon>
    </lineage>
</organism>
<dbReference type="GeneID" id="54481581"/>
<name>A0A6A6WG68_9PEZI</name>
<keyword evidence="1" id="KW-0472">Membrane</keyword>
<accession>A0A6A6WG68</accession>
<dbReference type="RefSeq" id="XP_033603068.1">
    <property type="nucleotide sequence ID" value="XM_033740527.1"/>
</dbReference>
<evidence type="ECO:0000313" key="2">
    <source>
        <dbReference type="EMBL" id="KAF2760617.1"/>
    </source>
</evidence>
<feature type="transmembrane region" description="Helical" evidence="1">
    <location>
        <begin position="80"/>
        <end position="100"/>
    </location>
</feature>
<reference evidence="2" key="1">
    <citation type="journal article" date="2020" name="Stud. Mycol.">
        <title>101 Dothideomycetes genomes: a test case for predicting lifestyles and emergence of pathogens.</title>
        <authorList>
            <person name="Haridas S."/>
            <person name="Albert R."/>
            <person name="Binder M."/>
            <person name="Bloem J."/>
            <person name="Labutti K."/>
            <person name="Salamov A."/>
            <person name="Andreopoulos B."/>
            <person name="Baker S."/>
            <person name="Barry K."/>
            <person name="Bills G."/>
            <person name="Bluhm B."/>
            <person name="Cannon C."/>
            <person name="Castanera R."/>
            <person name="Culley D."/>
            <person name="Daum C."/>
            <person name="Ezra D."/>
            <person name="Gonzalez J."/>
            <person name="Henrissat B."/>
            <person name="Kuo A."/>
            <person name="Liang C."/>
            <person name="Lipzen A."/>
            <person name="Lutzoni F."/>
            <person name="Magnuson J."/>
            <person name="Mondo S."/>
            <person name="Nolan M."/>
            <person name="Ohm R."/>
            <person name="Pangilinan J."/>
            <person name="Park H.-J."/>
            <person name="Ramirez L."/>
            <person name="Alfaro M."/>
            <person name="Sun H."/>
            <person name="Tritt A."/>
            <person name="Yoshinaga Y."/>
            <person name="Zwiers L.-H."/>
            <person name="Turgeon B."/>
            <person name="Goodwin S."/>
            <person name="Spatafora J."/>
            <person name="Crous P."/>
            <person name="Grigoriev I."/>
        </authorList>
    </citation>
    <scope>NUCLEOTIDE SEQUENCE</scope>
    <source>
        <strain evidence="2">CBS 121739</strain>
    </source>
</reference>